<evidence type="ECO:0000313" key="3">
    <source>
        <dbReference type="EMBL" id="MBB4858898.1"/>
    </source>
</evidence>
<feature type="compositionally biased region" description="Low complexity" evidence="1">
    <location>
        <begin position="205"/>
        <end position="216"/>
    </location>
</feature>
<evidence type="ECO:0000256" key="2">
    <source>
        <dbReference type="SAM" id="SignalP"/>
    </source>
</evidence>
<accession>A0A7W7KB27</accession>
<dbReference type="Pfam" id="PF20388">
    <property type="entry name" value="DUF6683"/>
    <property type="match status" value="1"/>
</dbReference>
<dbReference type="EMBL" id="JACHLR010000008">
    <property type="protein sequence ID" value="MBB4858898.1"/>
    <property type="molecule type" value="Genomic_DNA"/>
</dbReference>
<comment type="caution">
    <text evidence="3">The sequence shown here is derived from an EMBL/GenBank/DDBJ whole genome shotgun (WGS) entry which is preliminary data.</text>
</comment>
<feature type="region of interest" description="Disordered" evidence="1">
    <location>
        <begin position="204"/>
        <end position="229"/>
    </location>
</feature>
<dbReference type="Proteomes" id="UP000555448">
    <property type="component" value="Unassembled WGS sequence"/>
</dbReference>
<gene>
    <name evidence="3" type="ORF">HNO88_002224</name>
</gene>
<dbReference type="InterPro" id="IPR046505">
    <property type="entry name" value="DUF6683"/>
</dbReference>
<keyword evidence="4" id="KW-1185">Reference proteome</keyword>
<evidence type="ECO:0000256" key="1">
    <source>
        <dbReference type="SAM" id="MobiDB-lite"/>
    </source>
</evidence>
<dbReference type="AlphaFoldDB" id="A0A7W7KB27"/>
<sequence length="452" mass="47801">MNVRNAFSAPLVLSLLPLAGVLALPASVAAQAPSPTHFSRDPALLEAKEQQLIAATRAQNPAMADALQKAFSQDIVAQIAPQLKTVGLDPDDMADMTTIYWVNAWEAANGVIGSQPDRALVQGARRQIAGVLASDARLAQMTDAQKQDVADTMLIQGLLVDARMQAVAKQPAGQRQQMSDTIAGEAQQLLKTDLRAVTLTPQGFKPKSAASATPAARNPALMPSGAAPAHAENWTKVEGVYFRSAFISGVGGMMVQDFEPLVLFRDGTYYAVDDAALEDVDLAAEHARKPGRFGKWQKAGTRFTLIDDDDKDGKSDPVALQDGQFFKAFPAEASGGKLAATYSRVSGGGNTALGGDVIVGGRTDISFAADGSFGRKGSRGGLNTGASTGVGVSVHGKNASAGRYRIKNYTITMTQADGRTERKFFAFGSHHNPPALDTDMMFIGDRVYVVMD</sequence>
<feature type="chain" id="PRO_5031462084" evidence="2">
    <location>
        <begin position="33"/>
        <end position="452"/>
    </location>
</feature>
<feature type="signal peptide" evidence="2">
    <location>
        <begin position="1"/>
        <end position="32"/>
    </location>
</feature>
<reference evidence="3 4" key="1">
    <citation type="submission" date="2020-08" db="EMBL/GenBank/DDBJ databases">
        <title>Functional genomics of gut bacteria from endangered species of beetles.</title>
        <authorList>
            <person name="Carlos-Shanley C."/>
        </authorList>
    </citation>
    <scope>NUCLEOTIDE SEQUENCE [LARGE SCALE GENOMIC DNA]</scope>
    <source>
        <strain evidence="3 4">S00245</strain>
    </source>
</reference>
<evidence type="ECO:0000313" key="4">
    <source>
        <dbReference type="Proteomes" id="UP000555448"/>
    </source>
</evidence>
<organism evidence="3 4">
    <name type="scientific">Novosphingobium chloroacetimidivorans</name>
    <dbReference type="NCBI Taxonomy" id="1428314"/>
    <lineage>
        <taxon>Bacteria</taxon>
        <taxon>Pseudomonadati</taxon>
        <taxon>Pseudomonadota</taxon>
        <taxon>Alphaproteobacteria</taxon>
        <taxon>Sphingomonadales</taxon>
        <taxon>Sphingomonadaceae</taxon>
        <taxon>Novosphingobium</taxon>
    </lineage>
</organism>
<keyword evidence="2" id="KW-0732">Signal</keyword>
<dbReference type="RefSeq" id="WP_184245000.1">
    <property type="nucleotide sequence ID" value="NZ_JACHLR010000008.1"/>
</dbReference>
<proteinExistence type="predicted"/>
<name>A0A7W7KB27_9SPHN</name>
<protein>
    <submittedName>
        <fullName evidence="3">Uncharacterized protein</fullName>
    </submittedName>
</protein>